<dbReference type="Proteomes" id="UP000235145">
    <property type="component" value="Unassembled WGS sequence"/>
</dbReference>
<dbReference type="Gene3D" id="2.60.120.10">
    <property type="entry name" value="Jelly Rolls"/>
    <property type="match status" value="1"/>
</dbReference>
<proteinExistence type="predicted"/>
<dbReference type="SUPFAM" id="SSF51182">
    <property type="entry name" value="RmlC-like cupins"/>
    <property type="match status" value="1"/>
</dbReference>
<dbReference type="InterPro" id="IPR011051">
    <property type="entry name" value="RmlC_Cupin_sf"/>
</dbReference>
<evidence type="ECO:0000313" key="3">
    <source>
        <dbReference type="Proteomes" id="UP000235145"/>
    </source>
</evidence>
<dbReference type="Pfam" id="PF00190">
    <property type="entry name" value="Cupin_1"/>
    <property type="match status" value="1"/>
</dbReference>
<dbReference type="EMBL" id="NBSK02000002">
    <property type="protein sequence ID" value="KAJ0221971.1"/>
    <property type="molecule type" value="Genomic_DNA"/>
</dbReference>
<name>A0A9R1WB71_LACSA</name>
<feature type="domain" description="Cupin type-1" evidence="1">
    <location>
        <begin position="49"/>
        <end position="95"/>
    </location>
</feature>
<dbReference type="InterPro" id="IPR006045">
    <property type="entry name" value="Cupin_1"/>
</dbReference>
<dbReference type="AlphaFoldDB" id="A0A9R1WB71"/>
<organism evidence="2 3">
    <name type="scientific">Lactuca sativa</name>
    <name type="common">Garden lettuce</name>
    <dbReference type="NCBI Taxonomy" id="4236"/>
    <lineage>
        <taxon>Eukaryota</taxon>
        <taxon>Viridiplantae</taxon>
        <taxon>Streptophyta</taxon>
        <taxon>Embryophyta</taxon>
        <taxon>Tracheophyta</taxon>
        <taxon>Spermatophyta</taxon>
        <taxon>Magnoliopsida</taxon>
        <taxon>eudicotyledons</taxon>
        <taxon>Gunneridae</taxon>
        <taxon>Pentapetalae</taxon>
        <taxon>asterids</taxon>
        <taxon>campanulids</taxon>
        <taxon>Asterales</taxon>
        <taxon>Asteraceae</taxon>
        <taxon>Cichorioideae</taxon>
        <taxon>Cichorieae</taxon>
        <taxon>Lactucinae</taxon>
        <taxon>Lactuca</taxon>
    </lineage>
</organism>
<evidence type="ECO:0000313" key="2">
    <source>
        <dbReference type="EMBL" id="KAJ0221971.1"/>
    </source>
</evidence>
<accession>A0A9R1WB71</accession>
<protein>
    <recommendedName>
        <fullName evidence="1">Cupin type-1 domain-containing protein</fullName>
    </recommendedName>
</protein>
<evidence type="ECO:0000259" key="1">
    <source>
        <dbReference type="Pfam" id="PF00190"/>
    </source>
</evidence>
<gene>
    <name evidence="2" type="ORF">LSAT_V11C200088960</name>
</gene>
<sequence>MVPFTKKFFGSATDSHQSYPKQILGRNGPKCFLYCSRVPNWVYQPAPFPVFHTWATKLLFVIAGSIQVWFVDTSNKLFTQKLEKRMIGDMFRFPKAPFCGWN</sequence>
<comment type="caution">
    <text evidence="2">The sequence shown here is derived from an EMBL/GenBank/DDBJ whole genome shotgun (WGS) entry which is preliminary data.</text>
</comment>
<dbReference type="InterPro" id="IPR014710">
    <property type="entry name" value="RmlC-like_jellyroll"/>
</dbReference>
<keyword evidence="3" id="KW-1185">Reference proteome</keyword>
<reference evidence="2 3" key="1">
    <citation type="journal article" date="2017" name="Nat. Commun.">
        <title>Genome assembly with in vitro proximity ligation data and whole-genome triplication in lettuce.</title>
        <authorList>
            <person name="Reyes-Chin-Wo S."/>
            <person name="Wang Z."/>
            <person name="Yang X."/>
            <person name="Kozik A."/>
            <person name="Arikit S."/>
            <person name="Song C."/>
            <person name="Xia L."/>
            <person name="Froenicke L."/>
            <person name="Lavelle D.O."/>
            <person name="Truco M.J."/>
            <person name="Xia R."/>
            <person name="Zhu S."/>
            <person name="Xu C."/>
            <person name="Xu H."/>
            <person name="Xu X."/>
            <person name="Cox K."/>
            <person name="Korf I."/>
            <person name="Meyers B.C."/>
            <person name="Michelmore R.W."/>
        </authorList>
    </citation>
    <scope>NUCLEOTIDE SEQUENCE [LARGE SCALE GENOMIC DNA]</scope>
    <source>
        <strain evidence="3">cv. Salinas</strain>
        <tissue evidence="2">Seedlings</tissue>
    </source>
</reference>